<protein>
    <submittedName>
        <fullName evidence="1">Uncharacterized protein</fullName>
    </submittedName>
</protein>
<accession>A0AA41UZ41</accession>
<dbReference type="Proteomes" id="UP001177140">
    <property type="component" value="Unassembled WGS sequence"/>
</dbReference>
<keyword evidence="2" id="KW-1185">Reference proteome</keyword>
<feature type="non-terminal residue" evidence="1">
    <location>
        <position position="1"/>
    </location>
</feature>
<evidence type="ECO:0000313" key="1">
    <source>
        <dbReference type="EMBL" id="MCL7025442.1"/>
    </source>
</evidence>
<proteinExistence type="predicted"/>
<name>A0AA41UZ41_PAPNU</name>
<evidence type="ECO:0000313" key="2">
    <source>
        <dbReference type="Proteomes" id="UP001177140"/>
    </source>
</evidence>
<sequence>ISSSQTSEFQDLADDLTKIDFDDDIDDDELDLAMKEELDREVEDFARRLNSDWPERMQEILSLGQEGRLAPISLNGNGSLRRYLVVCFSHPIFIFRYYY</sequence>
<dbReference type="EMBL" id="JAJJMA010045407">
    <property type="protein sequence ID" value="MCL7025442.1"/>
    <property type="molecule type" value="Genomic_DNA"/>
</dbReference>
<reference evidence="1" key="1">
    <citation type="submission" date="2022-03" db="EMBL/GenBank/DDBJ databases">
        <title>A functionally conserved STORR gene fusion in Papaver species that diverged 16.8 million years ago.</title>
        <authorList>
            <person name="Catania T."/>
        </authorList>
    </citation>
    <scope>NUCLEOTIDE SEQUENCE</scope>
    <source>
        <strain evidence="1">S-191538</strain>
    </source>
</reference>
<gene>
    <name evidence="1" type="ORF">MKW94_004271</name>
</gene>
<comment type="caution">
    <text evidence="1">The sequence shown here is derived from an EMBL/GenBank/DDBJ whole genome shotgun (WGS) entry which is preliminary data.</text>
</comment>
<dbReference type="AlphaFoldDB" id="A0AA41UZ41"/>
<organism evidence="1 2">
    <name type="scientific">Papaver nudicaule</name>
    <name type="common">Iceland poppy</name>
    <dbReference type="NCBI Taxonomy" id="74823"/>
    <lineage>
        <taxon>Eukaryota</taxon>
        <taxon>Viridiplantae</taxon>
        <taxon>Streptophyta</taxon>
        <taxon>Embryophyta</taxon>
        <taxon>Tracheophyta</taxon>
        <taxon>Spermatophyta</taxon>
        <taxon>Magnoliopsida</taxon>
        <taxon>Ranunculales</taxon>
        <taxon>Papaveraceae</taxon>
        <taxon>Papaveroideae</taxon>
        <taxon>Papaver</taxon>
    </lineage>
</organism>